<evidence type="ECO:0000313" key="2">
    <source>
        <dbReference type="EMBL" id="MEL1243105.1"/>
    </source>
</evidence>
<dbReference type="Proteomes" id="UP001464555">
    <property type="component" value="Unassembled WGS sequence"/>
</dbReference>
<gene>
    <name evidence="2" type="ORF">AAEO56_02430</name>
</gene>
<feature type="domain" description="YdhG-like" evidence="1">
    <location>
        <begin position="24"/>
        <end position="132"/>
    </location>
</feature>
<evidence type="ECO:0000313" key="3">
    <source>
        <dbReference type="Proteomes" id="UP001464555"/>
    </source>
</evidence>
<organism evidence="2 3">
    <name type="scientific">Flavobacterium arundinis</name>
    <dbReference type="NCBI Taxonomy" id="3139143"/>
    <lineage>
        <taxon>Bacteria</taxon>
        <taxon>Pseudomonadati</taxon>
        <taxon>Bacteroidota</taxon>
        <taxon>Flavobacteriia</taxon>
        <taxon>Flavobacteriales</taxon>
        <taxon>Flavobacteriaceae</taxon>
        <taxon>Flavobacterium</taxon>
    </lineage>
</organism>
<evidence type="ECO:0000259" key="1">
    <source>
        <dbReference type="Pfam" id="PF08818"/>
    </source>
</evidence>
<protein>
    <submittedName>
        <fullName evidence="2">DUF1801 domain-containing protein</fullName>
    </submittedName>
</protein>
<dbReference type="EMBL" id="JBBYHR010000001">
    <property type="protein sequence ID" value="MEL1243105.1"/>
    <property type="molecule type" value="Genomic_DNA"/>
</dbReference>
<reference evidence="2 3" key="1">
    <citation type="submission" date="2024-04" db="EMBL/GenBank/DDBJ databases">
        <title>Flavobacterium sp. DGU11 16S ribosomal RNA gene Genome sequencing and assembly.</title>
        <authorList>
            <person name="Park S."/>
        </authorList>
    </citation>
    <scope>NUCLEOTIDE SEQUENCE [LARGE SCALE GENOMIC DNA]</scope>
    <source>
        <strain evidence="2 3">DGU11</strain>
    </source>
</reference>
<comment type="caution">
    <text evidence="2">The sequence shown here is derived from an EMBL/GenBank/DDBJ whole genome shotgun (WGS) entry which is preliminary data.</text>
</comment>
<dbReference type="Gene3D" id="3.90.1150.200">
    <property type="match status" value="1"/>
</dbReference>
<dbReference type="SUPFAM" id="SSF159888">
    <property type="entry name" value="YdhG-like"/>
    <property type="match status" value="1"/>
</dbReference>
<sequence length="137" mass="15630">MAKAKLSPEEEVTQFITASEHPMKDVMQVLREAILGTNPEISEHIKWNSPAFYYNGEMAPFDPKEYKRDIVVYNVRKPGEILLVFPTGAKLNDATGILEGKYTDGRKIVTVTGMEDFNSKKEALQNVIRQWLELIEK</sequence>
<name>A0ABU9HSF7_9FLAO</name>
<keyword evidence="3" id="KW-1185">Reference proteome</keyword>
<proteinExistence type="predicted"/>
<dbReference type="InterPro" id="IPR014922">
    <property type="entry name" value="YdhG-like"/>
</dbReference>
<dbReference type="Pfam" id="PF08818">
    <property type="entry name" value="DUF1801"/>
    <property type="match status" value="1"/>
</dbReference>
<dbReference type="RefSeq" id="WP_341695423.1">
    <property type="nucleotide sequence ID" value="NZ_JBBYHR010000001.1"/>
</dbReference>
<accession>A0ABU9HSF7</accession>